<keyword evidence="1" id="KW-0732">Signal</keyword>
<evidence type="ECO:0000313" key="4">
    <source>
        <dbReference type="Proteomes" id="UP000284822"/>
    </source>
</evidence>
<dbReference type="SUPFAM" id="SSF51735">
    <property type="entry name" value="NAD(P)-binding Rossmann-fold domains"/>
    <property type="match status" value="1"/>
</dbReference>
<dbReference type="InterPro" id="IPR036291">
    <property type="entry name" value="NAD(P)-bd_dom_sf"/>
</dbReference>
<protein>
    <submittedName>
        <fullName evidence="3">NADH-flavin reductase</fullName>
    </submittedName>
</protein>
<organism evidence="3 4">
    <name type="scientific">Bombilactobacillus bombi</name>
    <dbReference type="NCBI Taxonomy" id="1303590"/>
    <lineage>
        <taxon>Bacteria</taxon>
        <taxon>Bacillati</taxon>
        <taxon>Bacillota</taxon>
        <taxon>Bacilli</taxon>
        <taxon>Lactobacillales</taxon>
        <taxon>Lactobacillaceae</taxon>
        <taxon>Bombilactobacillus</taxon>
    </lineage>
</organism>
<dbReference type="InterPro" id="IPR051606">
    <property type="entry name" value="Polyketide_Oxido-like"/>
</dbReference>
<dbReference type="AlphaFoldDB" id="A0A3R6W677"/>
<dbReference type="RefSeq" id="WP_118910769.1">
    <property type="nucleotide sequence ID" value="NZ_QOCS01000013.1"/>
</dbReference>
<dbReference type="PANTHER" id="PTHR43355:SF2">
    <property type="entry name" value="FLAVIN REDUCTASE (NADPH)"/>
    <property type="match status" value="1"/>
</dbReference>
<feature type="signal peptide" evidence="1">
    <location>
        <begin position="1"/>
        <end position="19"/>
    </location>
</feature>
<dbReference type="Pfam" id="PF13460">
    <property type="entry name" value="NAD_binding_10"/>
    <property type="match status" value="1"/>
</dbReference>
<reference evidence="3 4" key="1">
    <citation type="submission" date="2018-07" db="EMBL/GenBank/DDBJ databases">
        <title>Genome sequences of six Lactobacillus spp. isolated from bumble bee guts.</title>
        <authorList>
            <person name="Motta E.V.S."/>
            <person name="Moran N.A."/>
        </authorList>
    </citation>
    <scope>NUCLEOTIDE SEQUENCE [LARGE SCALE GENOMIC DNA]</scope>
    <source>
        <strain evidence="3 4">LV-8.1</strain>
    </source>
</reference>
<dbReference type="PANTHER" id="PTHR43355">
    <property type="entry name" value="FLAVIN REDUCTASE (NADPH)"/>
    <property type="match status" value="1"/>
</dbReference>
<dbReference type="EMBL" id="QOCS01000013">
    <property type="protein sequence ID" value="RHW46280.1"/>
    <property type="molecule type" value="Genomic_DNA"/>
</dbReference>
<dbReference type="GO" id="GO:0016646">
    <property type="term" value="F:oxidoreductase activity, acting on the CH-NH group of donors, NAD or NADP as acceptor"/>
    <property type="evidence" value="ECO:0007669"/>
    <property type="project" value="TreeGrafter"/>
</dbReference>
<evidence type="ECO:0000256" key="1">
    <source>
        <dbReference type="SAM" id="SignalP"/>
    </source>
</evidence>
<feature type="chain" id="PRO_5039497333" evidence="1">
    <location>
        <begin position="20"/>
        <end position="217"/>
    </location>
</feature>
<sequence length="217" mass="23778">MQVFVIGATGMAGSAFVQAAVAQGMAVIANGRNADKLTALQKQYSIIQILAKDAFQLELTDFADSDVIIDAFATIPEKAYLHVDLATRLVSQFRENKKVRLEFILGAGSLLIGNDQHVLLPDMEQSANANAETAVPHYQYQELEFLQLVDNVDWFGISPGLNFVPGPKAQQILTGDNKLMFNQQGQSQTTAGTMATALTQEIWQPTHHQQRFTVIDG</sequence>
<gene>
    <name evidence="3" type="ORF">DS832_05840</name>
</gene>
<name>A0A3R6W677_9LACO</name>
<evidence type="ECO:0000313" key="3">
    <source>
        <dbReference type="EMBL" id="RHW46280.1"/>
    </source>
</evidence>
<dbReference type="Proteomes" id="UP000284822">
    <property type="component" value="Unassembled WGS sequence"/>
</dbReference>
<accession>A0A3R6W677</accession>
<dbReference type="Gene3D" id="3.40.50.720">
    <property type="entry name" value="NAD(P)-binding Rossmann-like Domain"/>
    <property type="match status" value="1"/>
</dbReference>
<dbReference type="InterPro" id="IPR016040">
    <property type="entry name" value="NAD(P)-bd_dom"/>
</dbReference>
<feature type="domain" description="NAD(P)-binding" evidence="2">
    <location>
        <begin position="7"/>
        <end position="200"/>
    </location>
</feature>
<proteinExistence type="predicted"/>
<comment type="caution">
    <text evidence="3">The sequence shown here is derived from an EMBL/GenBank/DDBJ whole genome shotgun (WGS) entry which is preliminary data.</text>
</comment>
<evidence type="ECO:0000259" key="2">
    <source>
        <dbReference type="Pfam" id="PF13460"/>
    </source>
</evidence>